<accession>A0ACD3ATM3</accession>
<reference evidence="1 2" key="1">
    <citation type="journal article" date="2019" name="Nat. Ecol. Evol.">
        <title>Megaphylogeny resolves global patterns of mushroom evolution.</title>
        <authorList>
            <person name="Varga T."/>
            <person name="Krizsan K."/>
            <person name="Foldi C."/>
            <person name="Dima B."/>
            <person name="Sanchez-Garcia M."/>
            <person name="Sanchez-Ramirez S."/>
            <person name="Szollosi G.J."/>
            <person name="Szarkandi J.G."/>
            <person name="Papp V."/>
            <person name="Albert L."/>
            <person name="Andreopoulos W."/>
            <person name="Angelini C."/>
            <person name="Antonin V."/>
            <person name="Barry K.W."/>
            <person name="Bougher N.L."/>
            <person name="Buchanan P."/>
            <person name="Buyck B."/>
            <person name="Bense V."/>
            <person name="Catcheside P."/>
            <person name="Chovatia M."/>
            <person name="Cooper J."/>
            <person name="Damon W."/>
            <person name="Desjardin D."/>
            <person name="Finy P."/>
            <person name="Geml J."/>
            <person name="Haridas S."/>
            <person name="Hughes K."/>
            <person name="Justo A."/>
            <person name="Karasinski D."/>
            <person name="Kautmanova I."/>
            <person name="Kiss B."/>
            <person name="Kocsube S."/>
            <person name="Kotiranta H."/>
            <person name="LaButti K.M."/>
            <person name="Lechner B.E."/>
            <person name="Liimatainen K."/>
            <person name="Lipzen A."/>
            <person name="Lukacs Z."/>
            <person name="Mihaltcheva S."/>
            <person name="Morgado L.N."/>
            <person name="Niskanen T."/>
            <person name="Noordeloos M.E."/>
            <person name="Ohm R.A."/>
            <person name="Ortiz-Santana B."/>
            <person name="Ovrebo C."/>
            <person name="Racz N."/>
            <person name="Riley R."/>
            <person name="Savchenko A."/>
            <person name="Shiryaev A."/>
            <person name="Soop K."/>
            <person name="Spirin V."/>
            <person name="Szebenyi C."/>
            <person name="Tomsovsky M."/>
            <person name="Tulloss R.E."/>
            <person name="Uehling J."/>
            <person name="Grigoriev I.V."/>
            <person name="Vagvolgyi C."/>
            <person name="Papp T."/>
            <person name="Martin F.M."/>
            <person name="Miettinen O."/>
            <person name="Hibbett D.S."/>
            <person name="Nagy L.G."/>
        </authorList>
    </citation>
    <scope>NUCLEOTIDE SEQUENCE [LARGE SCALE GENOMIC DNA]</scope>
    <source>
        <strain evidence="1 2">NL-1719</strain>
    </source>
</reference>
<protein>
    <submittedName>
        <fullName evidence="1">Glycoside hydrolase</fullName>
    </submittedName>
</protein>
<keyword evidence="2" id="KW-1185">Reference proteome</keyword>
<proteinExistence type="predicted"/>
<gene>
    <name evidence="1" type="ORF">BDN72DRAFT_820582</name>
</gene>
<name>A0ACD3ATM3_9AGAR</name>
<keyword evidence="1" id="KW-0378">Hydrolase</keyword>
<evidence type="ECO:0000313" key="2">
    <source>
        <dbReference type="Proteomes" id="UP000308600"/>
    </source>
</evidence>
<sequence>MSALKISGTKIVDETGNEVVLRGAGLGGWMNMENFISGYPGCEHQIRQALTETVGQAKSDLFFDKFLEYFFTEADAQFFKSLGLNCIRLPFNYRHFEDDLNPRVLKESGFKHLDRVISICADHGIYTILDLHTAPGGQNTDWHADHGSHIANFWNHKDFQDRVTWLWTELAKHYRGNKWIAGYNPLNEPTDPSHVRVVEFYDRVYNAIRAVDPDHAIFFDGNTFASDFSHFGDAHKKWENTGYSIHDYSGFGFPASTEEYTSTETQLKRLRRSYEKKRQWMDERGLCVWNGEWGPVYARKQYEGEATDGINERRYRVLKDQLDIYNEDRLSWSIWTYKDIGFQGMVYIGLETPYMTRFRDFLAKKHRLAIDAWGADDTAVRPVYKPLVDHVLQEIPEKYQSLYPHPVWKLADRISRLSRNILISEFMVKEWADHFVGLDESEIDKLAQSFHFDSCVKREGLNAILTTNAKAIQ</sequence>
<evidence type="ECO:0000313" key="1">
    <source>
        <dbReference type="EMBL" id="TFK68897.1"/>
    </source>
</evidence>
<dbReference type="EMBL" id="ML208341">
    <property type="protein sequence ID" value="TFK68897.1"/>
    <property type="molecule type" value="Genomic_DNA"/>
</dbReference>
<organism evidence="1 2">
    <name type="scientific">Pluteus cervinus</name>
    <dbReference type="NCBI Taxonomy" id="181527"/>
    <lineage>
        <taxon>Eukaryota</taxon>
        <taxon>Fungi</taxon>
        <taxon>Dikarya</taxon>
        <taxon>Basidiomycota</taxon>
        <taxon>Agaricomycotina</taxon>
        <taxon>Agaricomycetes</taxon>
        <taxon>Agaricomycetidae</taxon>
        <taxon>Agaricales</taxon>
        <taxon>Pluteineae</taxon>
        <taxon>Pluteaceae</taxon>
        <taxon>Pluteus</taxon>
    </lineage>
</organism>
<dbReference type="Proteomes" id="UP000308600">
    <property type="component" value="Unassembled WGS sequence"/>
</dbReference>